<proteinExistence type="predicted"/>
<dbReference type="RefSeq" id="WP_160038760.1">
    <property type="nucleotide sequence ID" value="NZ_BORQ01000004.1"/>
</dbReference>
<dbReference type="Pfam" id="PF09234">
    <property type="entry name" value="DUF1963"/>
    <property type="match status" value="1"/>
</dbReference>
<dbReference type="EMBL" id="BORQ01000004">
    <property type="protein sequence ID" value="GIO32185.1"/>
    <property type="molecule type" value="Genomic_DNA"/>
</dbReference>
<comment type="caution">
    <text evidence="1">The sequence shown here is derived from an EMBL/GenBank/DDBJ whole genome shotgun (WGS) entry which is preliminary data.</text>
</comment>
<dbReference type="InterPro" id="IPR015315">
    <property type="entry name" value="DUF1963"/>
</dbReference>
<name>A0A920CAE8_9BACL</name>
<dbReference type="InterPro" id="IPR035948">
    <property type="entry name" value="YwqG-like_sf"/>
</dbReference>
<dbReference type="PANTHER" id="PTHR36436">
    <property type="entry name" value="SLL5081 PROTEIN"/>
    <property type="match status" value="1"/>
</dbReference>
<evidence type="ECO:0000313" key="2">
    <source>
        <dbReference type="Proteomes" id="UP000679779"/>
    </source>
</evidence>
<dbReference type="Gene3D" id="2.30.320.10">
    <property type="entry name" value="YwqG-like"/>
    <property type="match status" value="1"/>
</dbReference>
<reference evidence="1" key="1">
    <citation type="submission" date="2021-03" db="EMBL/GenBank/DDBJ databases">
        <title>Antimicrobial resistance genes in bacteria isolated from Japanese honey, and their potential for conferring macrolide and lincosamide resistance in the American foulbrood pathogen Paenibacillus larvae.</title>
        <authorList>
            <person name="Okamoto M."/>
            <person name="Kumagai M."/>
            <person name="Kanamori H."/>
            <person name="Takamatsu D."/>
        </authorList>
    </citation>
    <scope>NUCLEOTIDE SEQUENCE</scope>
    <source>
        <strain evidence="1">J2TS6</strain>
    </source>
</reference>
<gene>
    <name evidence="1" type="ORF">J2TS6_33260</name>
</gene>
<keyword evidence="2" id="KW-1185">Reference proteome</keyword>
<dbReference type="Proteomes" id="UP000679779">
    <property type="component" value="Unassembled WGS sequence"/>
</dbReference>
<accession>A0A920CAE8</accession>
<dbReference type="SUPFAM" id="SSF103032">
    <property type="entry name" value="Hypothetical protein YwqG"/>
    <property type="match status" value="1"/>
</dbReference>
<dbReference type="AlphaFoldDB" id="A0A920CAE8"/>
<evidence type="ECO:0008006" key="3">
    <source>
        <dbReference type="Google" id="ProtNLM"/>
    </source>
</evidence>
<evidence type="ECO:0000313" key="1">
    <source>
        <dbReference type="EMBL" id="GIO32185.1"/>
    </source>
</evidence>
<organism evidence="1 2">
    <name type="scientific">Paenibacillus albilobatus</name>
    <dbReference type="NCBI Taxonomy" id="2716884"/>
    <lineage>
        <taxon>Bacteria</taxon>
        <taxon>Bacillati</taxon>
        <taxon>Bacillota</taxon>
        <taxon>Bacilli</taxon>
        <taxon>Bacillales</taxon>
        <taxon>Paenibacillaceae</taxon>
        <taxon>Paenibacillus</taxon>
    </lineage>
</organism>
<protein>
    <recommendedName>
        <fullName evidence="3">DUF1963 domain-containing protein</fullName>
    </recommendedName>
</protein>
<sequence length="291" mass="33443">MAIDEIIQMLEQAGLGAYKQAIARWIYPTAYLNLQPAHDSSIPVGSSKVGGHPDLPEDAEWPTWKDYEMTFIAQINLAECPRDLALPKSGLLSFFYAVEPMFDDDDFYGDPDTCRVLYFDAERLDQISRRNIPERLNAASRVKPNRISFESSLSVPDSESAFLESLDLGWSGNREHFDQYWEVFLPEFERAWGKDDYINRLMGHPDQIQGDMQVGCELARGAYGWDDMANSEKRKQIVNAAVKWRLLLQIDSEEDKTGMMWGDVGRIYFWIHEDDLAALRFDQVVCEMQCT</sequence>
<dbReference type="PANTHER" id="PTHR36436:SF6">
    <property type="entry name" value="SLL5081 PROTEIN"/>
    <property type="match status" value="1"/>
</dbReference>